<dbReference type="Proteomes" id="UP000315017">
    <property type="component" value="Chromosome"/>
</dbReference>
<accession>A0A517YAN6</accession>
<name>A0A517YAN6_9BACT</name>
<evidence type="ECO:0000256" key="1">
    <source>
        <dbReference type="SAM" id="SignalP"/>
    </source>
</evidence>
<gene>
    <name evidence="2" type="ORF">ETAA8_23750</name>
</gene>
<protein>
    <submittedName>
        <fullName evidence="2">Uncharacterized protein</fullName>
    </submittedName>
</protein>
<evidence type="ECO:0000313" key="3">
    <source>
        <dbReference type="Proteomes" id="UP000315017"/>
    </source>
</evidence>
<dbReference type="RefSeq" id="WP_145088140.1">
    <property type="nucleotide sequence ID" value="NZ_CP036274.1"/>
</dbReference>
<keyword evidence="3" id="KW-1185">Reference proteome</keyword>
<dbReference type="KEGG" id="aagg:ETAA8_23750"/>
<feature type="chain" id="PRO_5022178140" evidence="1">
    <location>
        <begin position="27"/>
        <end position="157"/>
    </location>
</feature>
<evidence type="ECO:0000313" key="2">
    <source>
        <dbReference type="EMBL" id="QDU27288.1"/>
    </source>
</evidence>
<organism evidence="2 3">
    <name type="scientific">Anatilimnocola aggregata</name>
    <dbReference type="NCBI Taxonomy" id="2528021"/>
    <lineage>
        <taxon>Bacteria</taxon>
        <taxon>Pseudomonadati</taxon>
        <taxon>Planctomycetota</taxon>
        <taxon>Planctomycetia</taxon>
        <taxon>Pirellulales</taxon>
        <taxon>Pirellulaceae</taxon>
        <taxon>Anatilimnocola</taxon>
    </lineage>
</organism>
<sequence length="157" mass="16913" precursor="true">MSLNAKLICGIATALLAIGISATARASDILKATPQAEGQQQEKFPANVDPKRFERATVVLRARLMRPLGGETGVMWYQMKVIDTLKNNAGRKFGATQNVFTSQRPKPGVPRDPGPPAEECTIYLELITGGTAAKPELLWRLLDGNTASGVSHVKKAE</sequence>
<feature type="signal peptide" evidence="1">
    <location>
        <begin position="1"/>
        <end position="26"/>
    </location>
</feature>
<dbReference type="EMBL" id="CP036274">
    <property type="protein sequence ID" value="QDU27288.1"/>
    <property type="molecule type" value="Genomic_DNA"/>
</dbReference>
<keyword evidence="1" id="KW-0732">Signal</keyword>
<proteinExistence type="predicted"/>
<dbReference type="AlphaFoldDB" id="A0A517YAN6"/>
<reference evidence="2 3" key="1">
    <citation type="submission" date="2019-02" db="EMBL/GenBank/DDBJ databases">
        <title>Deep-cultivation of Planctomycetes and their phenomic and genomic characterization uncovers novel biology.</title>
        <authorList>
            <person name="Wiegand S."/>
            <person name="Jogler M."/>
            <person name="Boedeker C."/>
            <person name="Pinto D."/>
            <person name="Vollmers J."/>
            <person name="Rivas-Marin E."/>
            <person name="Kohn T."/>
            <person name="Peeters S.H."/>
            <person name="Heuer A."/>
            <person name="Rast P."/>
            <person name="Oberbeckmann S."/>
            <person name="Bunk B."/>
            <person name="Jeske O."/>
            <person name="Meyerdierks A."/>
            <person name="Storesund J.E."/>
            <person name="Kallscheuer N."/>
            <person name="Luecker S."/>
            <person name="Lage O.M."/>
            <person name="Pohl T."/>
            <person name="Merkel B.J."/>
            <person name="Hornburger P."/>
            <person name="Mueller R.-W."/>
            <person name="Bruemmer F."/>
            <person name="Labrenz M."/>
            <person name="Spormann A.M."/>
            <person name="Op den Camp H."/>
            <person name="Overmann J."/>
            <person name="Amann R."/>
            <person name="Jetten M.S.M."/>
            <person name="Mascher T."/>
            <person name="Medema M.H."/>
            <person name="Devos D.P."/>
            <person name="Kaster A.-K."/>
            <person name="Ovreas L."/>
            <person name="Rohde M."/>
            <person name="Galperin M.Y."/>
            <person name="Jogler C."/>
        </authorList>
    </citation>
    <scope>NUCLEOTIDE SEQUENCE [LARGE SCALE GENOMIC DNA]</scope>
    <source>
        <strain evidence="2 3">ETA_A8</strain>
    </source>
</reference>